<dbReference type="EMBL" id="PEYO01000005">
    <property type="protein sequence ID" value="PIU03824.1"/>
    <property type="molecule type" value="Genomic_DNA"/>
</dbReference>
<keyword evidence="1" id="KW-1133">Transmembrane helix</keyword>
<sequence length="113" mass="13432">MNILGVQIIGILFSIFMVYVSFLNWKKKDLNNLEMLFWIFLWTCFIIIILFPNILQGLTKILFFARTMDLLMIAAFIILTIIGYSNYISNKKIEKKIEKMVRNQAIKKYLKNK</sequence>
<evidence type="ECO:0000313" key="2">
    <source>
        <dbReference type="EMBL" id="PIU03824.1"/>
    </source>
</evidence>
<feature type="transmembrane region" description="Helical" evidence="1">
    <location>
        <begin position="61"/>
        <end position="87"/>
    </location>
</feature>
<keyword evidence="1" id="KW-0472">Membrane</keyword>
<protein>
    <recommendedName>
        <fullName evidence="4">DUF2304 domain-containing protein</fullName>
    </recommendedName>
</protein>
<dbReference type="Pfam" id="PF10066">
    <property type="entry name" value="DUF2304"/>
    <property type="match status" value="1"/>
</dbReference>
<keyword evidence="1" id="KW-0812">Transmembrane</keyword>
<organism evidence="2 3">
    <name type="scientific">Candidatus Shapirobacteria bacterium CG08_land_8_20_14_0_20_39_18</name>
    <dbReference type="NCBI Taxonomy" id="1974883"/>
    <lineage>
        <taxon>Bacteria</taxon>
        <taxon>Candidatus Shapironibacteriota</taxon>
    </lineage>
</organism>
<accession>A0A2M6XDT7</accession>
<comment type="caution">
    <text evidence="2">The sequence shown here is derived from an EMBL/GenBank/DDBJ whole genome shotgun (WGS) entry which is preliminary data.</text>
</comment>
<name>A0A2M6XDT7_9BACT</name>
<feature type="transmembrane region" description="Helical" evidence="1">
    <location>
        <begin position="35"/>
        <end position="55"/>
    </location>
</feature>
<evidence type="ECO:0008006" key="4">
    <source>
        <dbReference type="Google" id="ProtNLM"/>
    </source>
</evidence>
<reference evidence="3" key="1">
    <citation type="submission" date="2017-09" db="EMBL/GenBank/DDBJ databases">
        <title>Depth-based differentiation of microbial function through sediment-hosted aquifers and enrichment of novel symbionts in the deep terrestrial subsurface.</title>
        <authorList>
            <person name="Probst A.J."/>
            <person name="Ladd B."/>
            <person name="Jarett J.K."/>
            <person name="Geller-Mcgrath D.E."/>
            <person name="Sieber C.M.K."/>
            <person name="Emerson J.B."/>
            <person name="Anantharaman K."/>
            <person name="Thomas B.C."/>
            <person name="Malmstrom R."/>
            <person name="Stieglmeier M."/>
            <person name="Klingl A."/>
            <person name="Woyke T."/>
            <person name="Ryan C.M."/>
            <person name="Banfield J.F."/>
        </authorList>
    </citation>
    <scope>NUCLEOTIDE SEQUENCE [LARGE SCALE GENOMIC DNA]</scope>
</reference>
<proteinExistence type="predicted"/>
<evidence type="ECO:0000256" key="1">
    <source>
        <dbReference type="SAM" id="Phobius"/>
    </source>
</evidence>
<gene>
    <name evidence="2" type="ORF">COT44_00905</name>
</gene>
<dbReference type="Proteomes" id="UP000228996">
    <property type="component" value="Unassembled WGS sequence"/>
</dbReference>
<dbReference type="AlphaFoldDB" id="A0A2M6XDT7"/>
<evidence type="ECO:0000313" key="3">
    <source>
        <dbReference type="Proteomes" id="UP000228996"/>
    </source>
</evidence>
<feature type="transmembrane region" description="Helical" evidence="1">
    <location>
        <begin position="6"/>
        <end position="23"/>
    </location>
</feature>
<dbReference type="InterPro" id="IPR019277">
    <property type="entry name" value="DUF2304"/>
</dbReference>